<dbReference type="Proteomes" id="UP000756530">
    <property type="component" value="Unassembled WGS sequence"/>
</dbReference>
<gene>
    <name evidence="2" type="ORF">KJP28_09095</name>
</gene>
<protein>
    <submittedName>
        <fullName evidence="2">5-methyltetrahydropteroyltriglutamate--homocysteine S-methyltransferase</fullName>
        <ecNumber evidence="2">2.1.1.14</ecNumber>
    </submittedName>
</protein>
<evidence type="ECO:0000313" key="2">
    <source>
        <dbReference type="EMBL" id="MBV7379084.1"/>
    </source>
</evidence>
<reference evidence="2 3" key="1">
    <citation type="submission" date="2021-05" db="EMBL/GenBank/DDBJ databases">
        <title>Culturable bacteria isolated from Daya Bay.</title>
        <authorList>
            <person name="Zheng W."/>
            <person name="Yu S."/>
            <person name="Huang Y."/>
        </authorList>
    </citation>
    <scope>NUCLEOTIDE SEQUENCE [LARGE SCALE GENOMIC DNA]</scope>
    <source>
        <strain evidence="2 3">DP4N28-5</strain>
    </source>
</reference>
<dbReference type="RefSeq" id="WP_218392236.1">
    <property type="nucleotide sequence ID" value="NZ_JAHUZE010000002.1"/>
</dbReference>
<dbReference type="NCBIfam" id="NF005085">
    <property type="entry name" value="PRK06520.1"/>
    <property type="match status" value="1"/>
</dbReference>
<keyword evidence="2" id="KW-0489">Methyltransferase</keyword>
<organism evidence="2 3">
    <name type="scientific">Maritimibacter dapengensis</name>
    <dbReference type="NCBI Taxonomy" id="2836868"/>
    <lineage>
        <taxon>Bacteria</taxon>
        <taxon>Pseudomonadati</taxon>
        <taxon>Pseudomonadota</taxon>
        <taxon>Alphaproteobacteria</taxon>
        <taxon>Rhodobacterales</taxon>
        <taxon>Roseobacteraceae</taxon>
        <taxon>Maritimibacter</taxon>
    </lineage>
</organism>
<proteinExistence type="predicted"/>
<dbReference type="GO" id="GO:0032259">
    <property type="term" value="P:methylation"/>
    <property type="evidence" value="ECO:0007669"/>
    <property type="project" value="UniProtKB-KW"/>
</dbReference>
<evidence type="ECO:0000259" key="1">
    <source>
        <dbReference type="Pfam" id="PF01717"/>
    </source>
</evidence>
<feature type="domain" description="Cobalamin-independent methionine synthase MetE C-terminal/archaeal" evidence="1">
    <location>
        <begin position="13"/>
        <end position="349"/>
    </location>
</feature>
<dbReference type="EC" id="2.1.1.14" evidence="2"/>
<dbReference type="CDD" id="cd03311">
    <property type="entry name" value="CIMS_C_terminal_like"/>
    <property type="match status" value="1"/>
</dbReference>
<accession>A0ABS6T1G7</accession>
<sequence>MPTPTPPFRADHVGSLLRPAAIKDARPKFFAGDMSAEELKAIEDVEIPALVKMQEEVGLKCVTDGEARRTFWHYDFMGMLDGLDIETRDGSSFVGFKGVELPPVYPAITDKLDFPDDHPMLDHFRYLAEHTNVLPKISIPGPSCCHFRTAKKDIRVKEYLDDEEALFADLVATYKKAVQAFYDAGCRYLQMDDIFFAYLCDPKHRADKEAEGRDPDALIRKYGEVLHDAIKDRPDDMFIGMHMCRGNFRSTHAAEGAYDLAAESIFSTGVDIFFMEYDTDRAGGLEPLSLLPKGKQRVLPGFITTKTPELESMDWLKAKFDEASKYVDIDQLGIAPQCGFSSTEHGNAVTEDDQRKKLELVVRCAEEIWGGV</sequence>
<dbReference type="PANTHER" id="PTHR43844">
    <property type="entry name" value="METHIONINE SYNTHASE"/>
    <property type="match status" value="1"/>
</dbReference>
<dbReference type="Pfam" id="PF01717">
    <property type="entry name" value="Meth_synt_2"/>
    <property type="match status" value="1"/>
</dbReference>
<dbReference type="InterPro" id="IPR002629">
    <property type="entry name" value="Met_Synth_C/arc"/>
</dbReference>
<name>A0ABS6T1G7_9RHOB</name>
<comment type="caution">
    <text evidence="2">The sequence shown here is derived from an EMBL/GenBank/DDBJ whole genome shotgun (WGS) entry which is preliminary data.</text>
</comment>
<keyword evidence="3" id="KW-1185">Reference proteome</keyword>
<keyword evidence="2" id="KW-0808">Transferase</keyword>
<dbReference type="GO" id="GO:0003871">
    <property type="term" value="F:5-methyltetrahydropteroyltriglutamate-homocysteine S-methyltransferase activity"/>
    <property type="evidence" value="ECO:0007669"/>
    <property type="project" value="UniProtKB-EC"/>
</dbReference>
<dbReference type="PANTHER" id="PTHR43844:SF1">
    <property type="entry name" value="METHIONINE SYNTHASE"/>
    <property type="match status" value="1"/>
</dbReference>
<dbReference type="EMBL" id="JAHUZE010000002">
    <property type="protein sequence ID" value="MBV7379084.1"/>
    <property type="molecule type" value="Genomic_DNA"/>
</dbReference>
<evidence type="ECO:0000313" key="3">
    <source>
        <dbReference type="Proteomes" id="UP000756530"/>
    </source>
</evidence>